<dbReference type="RefSeq" id="WP_240986444.1">
    <property type="nucleotide sequence ID" value="NZ_CDGJ01000060.1"/>
</dbReference>
<dbReference type="Gene3D" id="1.20.58.300">
    <property type="entry name" value="FlgN-like"/>
    <property type="match status" value="1"/>
</dbReference>
<dbReference type="Proteomes" id="UP001071230">
    <property type="component" value="Unassembled WGS sequence"/>
</dbReference>
<dbReference type="Pfam" id="PF05130">
    <property type="entry name" value="FlgN"/>
    <property type="match status" value="1"/>
</dbReference>
<organism evidence="3">
    <name type="scientific">Acididesulfobacillus acetoxydans</name>
    <dbReference type="NCBI Taxonomy" id="1561005"/>
    <lineage>
        <taxon>Bacteria</taxon>
        <taxon>Bacillati</taxon>
        <taxon>Bacillota</taxon>
        <taxon>Clostridia</taxon>
        <taxon>Eubacteriales</taxon>
        <taxon>Peptococcaceae</taxon>
        <taxon>Acididesulfobacillus</taxon>
    </lineage>
</organism>
<evidence type="ECO:0000256" key="1">
    <source>
        <dbReference type="ARBA" id="ARBA00022795"/>
    </source>
</evidence>
<keyword evidence="1" id="KW-1005">Bacterial flagellum biogenesis</keyword>
<dbReference type="InterPro" id="IPR036679">
    <property type="entry name" value="FlgN-like_sf"/>
</dbReference>
<keyword evidence="5" id="KW-1185">Reference proteome</keyword>
<reference evidence="4" key="1">
    <citation type="submission" date="2014-11" db="EMBL/GenBank/DDBJ databases">
        <authorList>
            <person name="Hornung B.V."/>
        </authorList>
    </citation>
    <scope>NUCLEOTIDE SEQUENCE</scope>
    <source>
        <strain evidence="4">INE</strain>
    </source>
</reference>
<keyword evidence="2" id="KW-0175">Coiled coil</keyword>
<protein>
    <submittedName>
        <fullName evidence="3">FlgN protein</fullName>
    </submittedName>
</protein>
<evidence type="ECO:0000313" key="5">
    <source>
        <dbReference type="Proteomes" id="UP001071230"/>
    </source>
</evidence>
<dbReference type="SUPFAM" id="SSF140566">
    <property type="entry name" value="FlgN-like"/>
    <property type="match status" value="1"/>
</dbReference>
<dbReference type="AlphaFoldDB" id="A0A8S0X7C1"/>
<dbReference type="InterPro" id="IPR007809">
    <property type="entry name" value="FlgN-like"/>
</dbReference>
<proteinExistence type="predicted"/>
<feature type="coiled-coil region" evidence="2">
    <location>
        <begin position="48"/>
        <end position="75"/>
    </location>
</feature>
<dbReference type="Proteomes" id="UP000836597">
    <property type="component" value="Chromosome"/>
</dbReference>
<evidence type="ECO:0000313" key="3">
    <source>
        <dbReference type="EMBL" id="CAA7603190.1"/>
    </source>
</evidence>
<accession>A0A8S0X7C1</accession>
<dbReference type="EMBL" id="LR746496">
    <property type="protein sequence ID" value="CAA7603190.1"/>
    <property type="molecule type" value="Genomic_DNA"/>
</dbReference>
<dbReference type="KEGG" id="aacx:DEACI_4013"/>
<sequence length="166" mass="18630">MHEKVERLEVNLRRQLGVYHELLAMAGEKQEALTANDLKNLERIVAGEEQLILQAAQLEQERLELAGEAAQAMRLPVGELTLGKLGENYAQFNSIQEELETVIAAIREKQGSNQKLIEQAMKVIDFSLSLMTQCDETTYTRLLQRAESPGPGFRGSSRLHIIDKSV</sequence>
<gene>
    <name evidence="4" type="ORF">DEACI_2048</name>
    <name evidence="3" type="ORF">DEACI_4013</name>
</gene>
<name>A0A8S0X7C1_9FIRM</name>
<evidence type="ECO:0000313" key="4">
    <source>
        <dbReference type="EMBL" id="CEJ07582.1"/>
    </source>
</evidence>
<dbReference type="GO" id="GO:0044780">
    <property type="term" value="P:bacterial-type flagellum assembly"/>
    <property type="evidence" value="ECO:0007669"/>
    <property type="project" value="InterPro"/>
</dbReference>
<reference evidence="3" key="2">
    <citation type="submission" date="2020-01" db="EMBL/GenBank/DDBJ databases">
        <authorList>
            <person name="Hornung B."/>
        </authorList>
    </citation>
    <scope>NUCLEOTIDE SEQUENCE</scope>
    <source>
        <strain evidence="3">PacBioINE</strain>
    </source>
</reference>
<dbReference type="EMBL" id="CDGJ01000060">
    <property type="protein sequence ID" value="CEJ07582.1"/>
    <property type="molecule type" value="Genomic_DNA"/>
</dbReference>
<evidence type="ECO:0000256" key="2">
    <source>
        <dbReference type="SAM" id="Coils"/>
    </source>
</evidence>